<dbReference type="HOGENOM" id="CLU_2646519_0_0_10"/>
<accession>B3ESG8</accession>
<dbReference type="RefSeq" id="WP_012472938.1">
    <property type="nucleotide sequence ID" value="NC_010830.1"/>
</dbReference>
<dbReference type="eggNOG" id="ENOG50348IQ">
    <property type="taxonomic scope" value="Bacteria"/>
</dbReference>
<evidence type="ECO:0008006" key="3">
    <source>
        <dbReference type="Google" id="ProtNLM"/>
    </source>
</evidence>
<dbReference type="EMBL" id="CP001102">
    <property type="protein sequence ID" value="ACE06170.1"/>
    <property type="molecule type" value="Genomic_DNA"/>
</dbReference>
<gene>
    <name evidence="1" type="ordered locus">Aasi_0792</name>
</gene>
<organism evidence="1 2">
    <name type="scientific">Amoebophilus asiaticus (strain 5a2)</name>
    <dbReference type="NCBI Taxonomy" id="452471"/>
    <lineage>
        <taxon>Bacteria</taxon>
        <taxon>Pseudomonadati</taxon>
        <taxon>Bacteroidota</taxon>
        <taxon>Cytophagia</taxon>
        <taxon>Cytophagales</taxon>
        <taxon>Amoebophilaceae</taxon>
        <taxon>Candidatus Amoebophilus</taxon>
    </lineage>
</organism>
<dbReference type="Proteomes" id="UP000001227">
    <property type="component" value="Chromosome"/>
</dbReference>
<dbReference type="OrthoDB" id="10002182at2"/>
<dbReference type="KEGG" id="aas:Aasi_0792"/>
<dbReference type="STRING" id="452471.Aasi_0792"/>
<proteinExistence type="predicted"/>
<sequence length="76" mass="9193">MYFFEVEWAVPLQKAPIMVLMAGNEEEFGLNSHWIILVNVINRFFVYLDPWYKSDQNYIRHISIVDFRRYYTGIAL</sequence>
<protein>
    <recommendedName>
        <fullName evidence="3">Peptidase C39-like domain-containing protein</fullName>
    </recommendedName>
</protein>
<name>B3ESG8_AMOA5</name>
<reference evidence="1 2" key="1">
    <citation type="journal article" date="2010" name="J. Bacteriol.">
        <title>The genome of the amoeba symbiont 'Candidatus Amoebophilus asiaticus' reveals common mechanisms for host cell interaction among amoeba-associated bacteria.</title>
        <authorList>
            <person name="Schmitz-Esser S."/>
            <person name="Tischler P."/>
            <person name="Arnold R."/>
            <person name="Montanaro J."/>
            <person name="Wagner M."/>
            <person name="Rattei T."/>
            <person name="Horn M."/>
        </authorList>
    </citation>
    <scope>NUCLEOTIDE SEQUENCE [LARGE SCALE GENOMIC DNA]</scope>
    <source>
        <strain evidence="1 2">5a2</strain>
    </source>
</reference>
<dbReference type="AlphaFoldDB" id="B3ESG8"/>
<evidence type="ECO:0000313" key="1">
    <source>
        <dbReference type="EMBL" id="ACE06170.1"/>
    </source>
</evidence>
<keyword evidence="2" id="KW-1185">Reference proteome</keyword>
<evidence type="ECO:0000313" key="2">
    <source>
        <dbReference type="Proteomes" id="UP000001227"/>
    </source>
</evidence>